<comment type="caution">
    <text evidence="1">The sequence shown here is derived from an EMBL/GenBank/DDBJ whole genome shotgun (WGS) entry which is preliminary data.</text>
</comment>
<name>X1CJA8_9ZZZZ</name>
<evidence type="ECO:0000313" key="1">
    <source>
        <dbReference type="EMBL" id="GAH08441.1"/>
    </source>
</evidence>
<dbReference type="EMBL" id="BART01036190">
    <property type="protein sequence ID" value="GAH08441.1"/>
    <property type="molecule type" value="Genomic_DNA"/>
</dbReference>
<proteinExistence type="predicted"/>
<dbReference type="Gene3D" id="1.25.40.10">
    <property type="entry name" value="Tetratricopeptide repeat domain"/>
    <property type="match status" value="1"/>
</dbReference>
<gene>
    <name evidence="1" type="ORF">S01H4_61138</name>
</gene>
<feature type="non-terminal residue" evidence="1">
    <location>
        <position position="1"/>
    </location>
</feature>
<dbReference type="AlphaFoldDB" id="X1CJA8"/>
<dbReference type="SUPFAM" id="SSF48452">
    <property type="entry name" value="TPR-like"/>
    <property type="match status" value="1"/>
</dbReference>
<protein>
    <submittedName>
        <fullName evidence="1">Uncharacterized protein</fullName>
    </submittedName>
</protein>
<dbReference type="InterPro" id="IPR011990">
    <property type="entry name" value="TPR-like_helical_dom_sf"/>
</dbReference>
<organism evidence="1">
    <name type="scientific">marine sediment metagenome</name>
    <dbReference type="NCBI Taxonomy" id="412755"/>
    <lineage>
        <taxon>unclassified sequences</taxon>
        <taxon>metagenomes</taxon>
        <taxon>ecological metagenomes</taxon>
    </lineage>
</organism>
<dbReference type="Pfam" id="PF13428">
    <property type="entry name" value="TPR_14"/>
    <property type="match status" value="1"/>
</dbReference>
<sequence length="46" mass="5408">EMLARLYAQRGDLDTAQEYVQMAVERAPDDQKARLEEFLRQITIQP</sequence>
<accession>X1CJA8</accession>
<reference evidence="1" key="1">
    <citation type="journal article" date="2014" name="Front. Microbiol.">
        <title>High frequency of phylogenetically diverse reductive dehalogenase-homologous genes in deep subseafloor sedimentary metagenomes.</title>
        <authorList>
            <person name="Kawai M."/>
            <person name="Futagami T."/>
            <person name="Toyoda A."/>
            <person name="Takaki Y."/>
            <person name="Nishi S."/>
            <person name="Hori S."/>
            <person name="Arai W."/>
            <person name="Tsubouchi T."/>
            <person name="Morono Y."/>
            <person name="Uchiyama I."/>
            <person name="Ito T."/>
            <person name="Fujiyama A."/>
            <person name="Inagaki F."/>
            <person name="Takami H."/>
        </authorList>
    </citation>
    <scope>NUCLEOTIDE SEQUENCE</scope>
    <source>
        <strain evidence="1">Expedition CK06-06</strain>
    </source>
</reference>